<keyword evidence="9 13" id="KW-0233">DNA recombination</keyword>
<evidence type="ECO:0000256" key="5">
    <source>
        <dbReference type="ARBA" id="ARBA00022759"/>
    </source>
</evidence>
<keyword evidence="2 13" id="KW-0963">Cytoplasm</keyword>
<evidence type="ECO:0000256" key="12">
    <source>
        <dbReference type="ARBA" id="ARBA00029523"/>
    </source>
</evidence>
<reference evidence="14 15" key="1">
    <citation type="journal article" date="2015" name="Clin. Infect. Dis.">
        <title>Genomic Investigations unmask Mycoplasma amphoriforme, a new respiratory pathogen.</title>
        <authorList>
            <person name="Gillespie S.H."/>
            <person name="Ling C.L."/>
            <person name="Oravcova K."/>
            <person name="Pinheiro M."/>
            <person name="Wells L."/>
            <person name="Bryant J.M."/>
            <person name="McHugh T.D."/>
            <person name="Bebear C."/>
            <person name="Webster D."/>
            <person name="Harris S.R."/>
            <person name="Seth-Smith H.M."/>
            <person name="Thomson N.R."/>
        </authorList>
    </citation>
    <scope>NUCLEOTIDE SEQUENCE [LARGE SCALE GENOMIC DNA]</scope>
    <source>
        <strain evidence="14 15">A39</strain>
    </source>
</reference>
<keyword evidence="6 13" id="KW-0227">DNA damage</keyword>
<dbReference type="AlphaFoldDB" id="A0A292IH40"/>
<feature type="binding site" evidence="13">
    <location>
        <position position="69"/>
    </location>
    <ligand>
        <name>Mg(2+)</name>
        <dbReference type="ChEBI" id="CHEBI:18420"/>
    </ligand>
</feature>
<evidence type="ECO:0000313" key="15">
    <source>
        <dbReference type="Proteomes" id="UP000261764"/>
    </source>
</evidence>
<dbReference type="GO" id="GO:0003676">
    <property type="term" value="F:nucleic acid binding"/>
    <property type="evidence" value="ECO:0007669"/>
    <property type="project" value="InterPro"/>
</dbReference>
<feature type="binding site" evidence="13">
    <location>
        <position position="87"/>
    </location>
    <ligand>
        <name>Mg(2+)</name>
        <dbReference type="ChEBI" id="CHEBI:18420"/>
    </ligand>
</feature>
<dbReference type="GO" id="GO:0005737">
    <property type="term" value="C:cytoplasm"/>
    <property type="evidence" value="ECO:0007669"/>
    <property type="project" value="UniProtKB-SubCell"/>
</dbReference>
<evidence type="ECO:0000256" key="11">
    <source>
        <dbReference type="ARBA" id="ARBA00023447"/>
    </source>
</evidence>
<proteinExistence type="inferred from homology"/>
<dbReference type="GO" id="GO:0007059">
    <property type="term" value="P:chromosome segregation"/>
    <property type="evidence" value="ECO:0007669"/>
    <property type="project" value="UniProtKB-UniRule"/>
</dbReference>
<gene>
    <name evidence="13" type="primary">recU</name>
    <name evidence="14" type="ORF">MAMA39_01250</name>
</gene>
<dbReference type="RefSeq" id="WP_343251591.1">
    <property type="nucleotide sequence ID" value="NZ_HG937516.1"/>
</dbReference>
<feature type="site" description="Transition state stabilizer" evidence="13">
    <location>
        <position position="71"/>
    </location>
</feature>
<evidence type="ECO:0000256" key="9">
    <source>
        <dbReference type="ARBA" id="ARBA00023172"/>
    </source>
</evidence>
<comment type="catalytic activity">
    <reaction evidence="13">
        <text>Endonucleolytic cleavage at a junction such as a reciprocal single-stranded crossover between two homologous DNA duplexes (Holliday junction).</text>
        <dbReference type="EC" id="3.1.21.10"/>
    </reaction>
</comment>
<dbReference type="GO" id="GO:0006281">
    <property type="term" value="P:DNA repair"/>
    <property type="evidence" value="ECO:0007669"/>
    <property type="project" value="UniProtKB-UniRule"/>
</dbReference>
<keyword evidence="8 13" id="KW-0460">Magnesium</keyword>
<evidence type="ECO:0000256" key="10">
    <source>
        <dbReference type="ARBA" id="ARBA00023204"/>
    </source>
</evidence>
<feature type="binding site" evidence="13">
    <location>
        <position position="56"/>
    </location>
    <ligand>
        <name>Mg(2+)</name>
        <dbReference type="ChEBI" id="CHEBI:18420"/>
    </ligand>
</feature>
<dbReference type="InterPro" id="IPR011856">
    <property type="entry name" value="tRNA_endonuc-like_dom_sf"/>
</dbReference>
<protein>
    <recommendedName>
        <fullName evidence="12 13">Holliday junction resolvase RecU</fullName>
        <ecNumber evidence="13">3.1.21.10</ecNumber>
    </recommendedName>
    <alternativeName>
        <fullName evidence="13">Recombination protein U homolog</fullName>
    </alternativeName>
</protein>
<keyword evidence="4 13" id="KW-0479">Metal-binding</keyword>
<evidence type="ECO:0000256" key="1">
    <source>
        <dbReference type="ARBA" id="ARBA00004496"/>
    </source>
</evidence>
<evidence type="ECO:0000256" key="4">
    <source>
        <dbReference type="ARBA" id="ARBA00022723"/>
    </source>
</evidence>
<name>A0A292IH40_9MOLU</name>
<evidence type="ECO:0000256" key="7">
    <source>
        <dbReference type="ARBA" id="ARBA00022801"/>
    </source>
</evidence>
<comment type="subcellular location">
    <subcellularLocation>
        <location evidence="1 13">Cytoplasm</location>
    </subcellularLocation>
</comment>
<organism evidence="14 15">
    <name type="scientific">Mycoplasma amphoriforme A39</name>
    <dbReference type="NCBI Taxonomy" id="572419"/>
    <lineage>
        <taxon>Bacteria</taxon>
        <taxon>Bacillati</taxon>
        <taxon>Mycoplasmatota</taxon>
        <taxon>Mollicutes</taxon>
        <taxon>Mycoplasmataceae</taxon>
        <taxon>Mycoplasma</taxon>
    </lineage>
</organism>
<dbReference type="GO" id="GO:0006310">
    <property type="term" value="P:DNA recombination"/>
    <property type="evidence" value="ECO:0007669"/>
    <property type="project" value="UniProtKB-UniRule"/>
</dbReference>
<dbReference type="KEGG" id="mamp:MAMA39_01250"/>
<dbReference type="InterPro" id="IPR004612">
    <property type="entry name" value="Resolv_RecU"/>
</dbReference>
<dbReference type="CDD" id="cd22354">
    <property type="entry name" value="RecU-like"/>
    <property type="match status" value="1"/>
</dbReference>
<evidence type="ECO:0000256" key="3">
    <source>
        <dbReference type="ARBA" id="ARBA00022722"/>
    </source>
</evidence>
<evidence type="ECO:0000256" key="2">
    <source>
        <dbReference type="ARBA" id="ARBA00022490"/>
    </source>
</evidence>
<evidence type="ECO:0000256" key="13">
    <source>
        <dbReference type="HAMAP-Rule" id="MF_00130"/>
    </source>
</evidence>
<dbReference type="HAMAP" id="MF_00130">
    <property type="entry name" value="RecU"/>
    <property type="match status" value="1"/>
</dbReference>
<evidence type="ECO:0000256" key="8">
    <source>
        <dbReference type="ARBA" id="ARBA00022842"/>
    </source>
</evidence>
<sequence length="171" mass="20365">MQSNRGMFLETIINRTIAYFCGRKIAYFSKRHLPIKVYSFQGRRIQGWLGEKTQTDYYGVYDGYYFDFEAKQVSLKLFPLKNLAAHQLKHLTDIVKYKAFSFVIVLFTNVDKFFLITTEQILDYMNKNPQKQSIPYDYFLENTVEISLIFPDILDFEPIFIELIKFKINQT</sequence>
<dbReference type="InterPro" id="IPR011335">
    <property type="entry name" value="Restrct_endonuc-II-like"/>
</dbReference>
<dbReference type="Gene3D" id="3.40.1350.10">
    <property type="match status" value="1"/>
</dbReference>
<keyword evidence="7 13" id="KW-0378">Hydrolase</keyword>
<comment type="function">
    <text evidence="13">Endonuclease that resolves Holliday junction intermediates in genetic recombination. Cleaves mobile four-strand junctions by introducing symmetrical nicks in paired strands. Promotes annealing of linear ssDNA with homologous dsDNA. Required for DNA repair, homologous recombination and chromosome segregation.</text>
</comment>
<comment type="similarity">
    <text evidence="11 13">Belongs to the RecU family.</text>
</comment>
<dbReference type="GO" id="GO:0008821">
    <property type="term" value="F:crossover junction DNA endonuclease activity"/>
    <property type="evidence" value="ECO:0007669"/>
    <property type="project" value="UniProtKB-EC"/>
</dbReference>
<comment type="cofactor">
    <cofactor evidence="13">
        <name>Mg(2+)</name>
        <dbReference type="ChEBI" id="CHEBI:18420"/>
    </cofactor>
    <text evidence="13">Binds 1 Mg(2+) ion per subunit.</text>
</comment>
<dbReference type="Pfam" id="PF03838">
    <property type="entry name" value="RecU"/>
    <property type="match status" value="1"/>
</dbReference>
<dbReference type="EC" id="3.1.21.10" evidence="13"/>
<keyword evidence="3 13" id="KW-0540">Nuclease</keyword>
<dbReference type="SUPFAM" id="SSF52980">
    <property type="entry name" value="Restriction endonuclease-like"/>
    <property type="match status" value="1"/>
</dbReference>
<keyword evidence="5 13" id="KW-0255">Endonuclease</keyword>
<keyword evidence="15" id="KW-1185">Reference proteome</keyword>
<keyword evidence="10 13" id="KW-0234">DNA repair</keyword>
<evidence type="ECO:0000256" key="6">
    <source>
        <dbReference type="ARBA" id="ARBA00022763"/>
    </source>
</evidence>
<comment type="caution">
    <text evidence="13">Lacks conserved residue(s) required for the propagation of feature annotation.</text>
</comment>
<dbReference type="EMBL" id="HG937516">
    <property type="protein sequence ID" value="CDN40249.1"/>
    <property type="molecule type" value="Genomic_DNA"/>
</dbReference>
<dbReference type="GO" id="GO:0000287">
    <property type="term" value="F:magnesium ion binding"/>
    <property type="evidence" value="ECO:0007669"/>
    <property type="project" value="UniProtKB-UniRule"/>
</dbReference>
<evidence type="ECO:0000313" key="14">
    <source>
        <dbReference type="EMBL" id="CDN40249.1"/>
    </source>
</evidence>
<dbReference type="Proteomes" id="UP000261764">
    <property type="component" value="Chromosome I"/>
</dbReference>
<accession>A0A292IH40</accession>